<dbReference type="PRINTS" id="PR00719">
    <property type="entry name" value="LMWPTPASE"/>
</dbReference>
<evidence type="ECO:0000259" key="6">
    <source>
        <dbReference type="SMART" id="SM00226"/>
    </source>
</evidence>
<proteinExistence type="inferred from homology"/>
<reference evidence="7 8" key="1">
    <citation type="submission" date="2018-08" db="EMBL/GenBank/DDBJ databases">
        <title>Chryseobacterium nematophagum: a novel matrix digesting pathogen of nematodes.</title>
        <authorList>
            <person name="Page A."/>
            <person name="Roberts M."/>
            <person name="Felix M.-A."/>
            <person name="Weir W."/>
        </authorList>
    </citation>
    <scope>NUCLEOTIDE SEQUENCE [LARGE SCALE GENOMIC DNA]</scope>
    <source>
        <strain evidence="7 8">JUb275</strain>
    </source>
</reference>
<dbReference type="PANTHER" id="PTHR11717:SF7">
    <property type="entry name" value="LOW MOLECULAR WEIGHT PHOSPHOTYROSINE PROTEIN PHOSPHATASE"/>
    <property type="match status" value="1"/>
</dbReference>
<dbReference type="InterPro" id="IPR036196">
    <property type="entry name" value="Ptyr_pPase_sf"/>
</dbReference>
<gene>
    <name evidence="7" type="ORF">D1632_09105</name>
</gene>
<evidence type="ECO:0000256" key="5">
    <source>
        <dbReference type="PIRSR" id="PIRSR617867-1"/>
    </source>
</evidence>
<dbReference type="EMBL" id="QWIV01000013">
    <property type="protein sequence ID" value="RMZ59764.1"/>
    <property type="molecule type" value="Genomic_DNA"/>
</dbReference>
<evidence type="ECO:0000256" key="3">
    <source>
        <dbReference type="ARBA" id="ARBA00022801"/>
    </source>
</evidence>
<dbReference type="InterPro" id="IPR017867">
    <property type="entry name" value="Tyr_phospatase_low_mol_wt"/>
</dbReference>
<evidence type="ECO:0000256" key="4">
    <source>
        <dbReference type="ARBA" id="ARBA00022912"/>
    </source>
</evidence>
<comment type="caution">
    <text evidence="7">The sequence shown here is derived from an EMBL/GenBank/DDBJ whole genome shotgun (WGS) entry which is preliminary data.</text>
</comment>
<evidence type="ECO:0000313" key="7">
    <source>
        <dbReference type="EMBL" id="RMZ59764.1"/>
    </source>
</evidence>
<dbReference type="Gene3D" id="3.40.50.2300">
    <property type="match status" value="1"/>
</dbReference>
<keyword evidence="3" id="KW-0378">Hydrolase</keyword>
<dbReference type="EC" id="3.1.3.48" evidence="2"/>
<feature type="active site" description="Proton donor" evidence="5">
    <location>
        <position position="121"/>
    </location>
</feature>
<feature type="domain" description="Phosphotyrosine protein phosphatase I" evidence="6">
    <location>
        <begin position="1"/>
        <end position="147"/>
    </location>
</feature>
<dbReference type="SMART" id="SM00226">
    <property type="entry name" value="LMWPc"/>
    <property type="match status" value="1"/>
</dbReference>
<dbReference type="GO" id="GO:0004725">
    <property type="term" value="F:protein tyrosine phosphatase activity"/>
    <property type="evidence" value="ECO:0007669"/>
    <property type="project" value="UniProtKB-EC"/>
</dbReference>
<accession>A0A3M7LCJ0</accession>
<dbReference type="CDD" id="cd16343">
    <property type="entry name" value="LMWPTP"/>
    <property type="match status" value="1"/>
</dbReference>
<dbReference type="PANTHER" id="PTHR11717">
    <property type="entry name" value="LOW MOLECULAR WEIGHT PROTEIN TYROSINE PHOSPHATASE"/>
    <property type="match status" value="1"/>
</dbReference>
<dbReference type="InterPro" id="IPR050438">
    <property type="entry name" value="LMW_PTPase"/>
</dbReference>
<dbReference type="AlphaFoldDB" id="A0A3M7LCJ0"/>
<organism evidence="7 8">
    <name type="scientific">Chryseobacterium nematophagum</name>
    <dbReference type="NCBI Taxonomy" id="2305228"/>
    <lineage>
        <taxon>Bacteria</taxon>
        <taxon>Pseudomonadati</taxon>
        <taxon>Bacteroidota</taxon>
        <taxon>Flavobacteriia</taxon>
        <taxon>Flavobacteriales</taxon>
        <taxon>Weeksellaceae</taxon>
        <taxon>Chryseobacterium group</taxon>
        <taxon>Chryseobacterium</taxon>
    </lineage>
</organism>
<dbReference type="Proteomes" id="UP000267524">
    <property type="component" value="Unassembled WGS sequence"/>
</dbReference>
<keyword evidence="8" id="KW-1185">Reference proteome</keyword>
<dbReference type="InterPro" id="IPR023485">
    <property type="entry name" value="Ptyr_pPase"/>
</dbReference>
<protein>
    <recommendedName>
        <fullName evidence="2">protein-tyrosine-phosphatase</fullName>
        <ecNumber evidence="2">3.1.3.48</ecNumber>
    </recommendedName>
</protein>
<comment type="similarity">
    <text evidence="1">Belongs to the low molecular weight phosphotyrosine protein phosphatase family.</text>
</comment>
<dbReference type="RefSeq" id="WP_122546890.1">
    <property type="nucleotide sequence ID" value="NZ_QWIV01000013.1"/>
</dbReference>
<dbReference type="Pfam" id="PF01451">
    <property type="entry name" value="LMWPc"/>
    <property type="match status" value="1"/>
</dbReference>
<evidence type="ECO:0000313" key="8">
    <source>
        <dbReference type="Proteomes" id="UP000267524"/>
    </source>
</evidence>
<dbReference type="SUPFAM" id="SSF52788">
    <property type="entry name" value="Phosphotyrosine protein phosphatases I"/>
    <property type="match status" value="1"/>
</dbReference>
<feature type="active site" description="Nucleophile" evidence="5">
    <location>
        <position position="7"/>
    </location>
</feature>
<evidence type="ECO:0000256" key="1">
    <source>
        <dbReference type="ARBA" id="ARBA00011063"/>
    </source>
</evidence>
<keyword evidence="4" id="KW-0904">Protein phosphatase</keyword>
<sequence length="154" mass="17256">MKILLVCLGNICRSPLAEGVLKEKLPSDFFVDSAGIISVHEGKSPDERAVKTASNHQIDISNQRSRPITDADFENFDKIYCMDMRVLNEVISKIKNEGHHKKVSLFLTATGEGLQNAEVPDPYWGEMDDFENVFQLLDAACHKIAAHLRSELNN</sequence>
<evidence type="ECO:0000256" key="2">
    <source>
        <dbReference type="ARBA" id="ARBA00013064"/>
    </source>
</evidence>
<name>A0A3M7LCJ0_9FLAO</name>
<feature type="active site" description="Nucleophile" evidence="5">
    <location>
        <position position="13"/>
    </location>
</feature>